<comment type="caution">
    <text evidence="1">The sequence shown here is derived from an EMBL/GenBank/DDBJ whole genome shotgun (WGS) entry which is preliminary data.</text>
</comment>
<reference evidence="1" key="1">
    <citation type="journal article" date="2023" name="Plant J.">
        <title>Genome sequences and population genomics provide insights into the demographic history, inbreeding, and mutation load of two 'living fossil' tree species of Dipteronia.</title>
        <authorList>
            <person name="Feng Y."/>
            <person name="Comes H.P."/>
            <person name="Chen J."/>
            <person name="Zhu S."/>
            <person name="Lu R."/>
            <person name="Zhang X."/>
            <person name="Li P."/>
            <person name="Qiu J."/>
            <person name="Olsen K.M."/>
            <person name="Qiu Y."/>
        </authorList>
    </citation>
    <scope>NUCLEOTIDE SEQUENCE</scope>
    <source>
        <strain evidence="1">NBL</strain>
    </source>
</reference>
<name>A0AAE0DYI8_9ROSI</name>
<gene>
    <name evidence="1" type="ORF">Dsin_026881</name>
</gene>
<evidence type="ECO:0000313" key="2">
    <source>
        <dbReference type="Proteomes" id="UP001281410"/>
    </source>
</evidence>
<keyword evidence="2" id="KW-1185">Reference proteome</keyword>
<dbReference type="Proteomes" id="UP001281410">
    <property type="component" value="Unassembled WGS sequence"/>
</dbReference>
<evidence type="ECO:0000313" key="1">
    <source>
        <dbReference type="EMBL" id="KAK3195571.1"/>
    </source>
</evidence>
<dbReference type="AlphaFoldDB" id="A0AAE0DYI8"/>
<sequence>MTISSEHQVELASHNRPIAAPRRPLVGFCYEKPIQQGMKCQCCHGNHVITLLTSMISNGSLCISPTASIPYHLLKCSLPICSSSTGRRRLLQLAAVIFFSWSPPPSSSSSAGRRHLRRLLVVPFFSQLLSSFKNSGAVKKVFGGYGFCLKGKHQH</sequence>
<protein>
    <submittedName>
        <fullName evidence="1">Uncharacterized protein</fullName>
    </submittedName>
</protein>
<proteinExistence type="predicted"/>
<dbReference type="EMBL" id="JANJYJ010000008">
    <property type="protein sequence ID" value="KAK3195571.1"/>
    <property type="molecule type" value="Genomic_DNA"/>
</dbReference>
<organism evidence="1 2">
    <name type="scientific">Dipteronia sinensis</name>
    <dbReference type="NCBI Taxonomy" id="43782"/>
    <lineage>
        <taxon>Eukaryota</taxon>
        <taxon>Viridiplantae</taxon>
        <taxon>Streptophyta</taxon>
        <taxon>Embryophyta</taxon>
        <taxon>Tracheophyta</taxon>
        <taxon>Spermatophyta</taxon>
        <taxon>Magnoliopsida</taxon>
        <taxon>eudicotyledons</taxon>
        <taxon>Gunneridae</taxon>
        <taxon>Pentapetalae</taxon>
        <taxon>rosids</taxon>
        <taxon>malvids</taxon>
        <taxon>Sapindales</taxon>
        <taxon>Sapindaceae</taxon>
        <taxon>Hippocastanoideae</taxon>
        <taxon>Acereae</taxon>
        <taxon>Dipteronia</taxon>
    </lineage>
</organism>
<accession>A0AAE0DYI8</accession>